<dbReference type="EMBL" id="KZ819602">
    <property type="protein sequence ID" value="PWN36718.1"/>
    <property type="molecule type" value="Genomic_DNA"/>
</dbReference>
<dbReference type="GeneID" id="37022005"/>
<organism evidence="4 5">
    <name type="scientific">Meira miltonrushii</name>
    <dbReference type="NCBI Taxonomy" id="1280837"/>
    <lineage>
        <taxon>Eukaryota</taxon>
        <taxon>Fungi</taxon>
        <taxon>Dikarya</taxon>
        <taxon>Basidiomycota</taxon>
        <taxon>Ustilaginomycotina</taxon>
        <taxon>Exobasidiomycetes</taxon>
        <taxon>Exobasidiales</taxon>
        <taxon>Brachybasidiaceae</taxon>
        <taxon>Meira</taxon>
    </lineage>
</organism>
<dbReference type="Pfam" id="PF00106">
    <property type="entry name" value="adh_short"/>
    <property type="match status" value="1"/>
</dbReference>
<dbReference type="PANTHER" id="PTHR24320">
    <property type="entry name" value="RETINOL DEHYDROGENASE"/>
    <property type="match status" value="1"/>
</dbReference>
<evidence type="ECO:0000313" key="4">
    <source>
        <dbReference type="EMBL" id="PWN36718.1"/>
    </source>
</evidence>
<dbReference type="AlphaFoldDB" id="A0A316VI46"/>
<dbReference type="PRINTS" id="PR00081">
    <property type="entry name" value="GDHRDH"/>
</dbReference>
<protein>
    <submittedName>
        <fullName evidence="4">NAD(P)-binding protein</fullName>
    </submittedName>
</protein>
<dbReference type="OrthoDB" id="191139at2759"/>
<feature type="compositionally biased region" description="Basic and acidic residues" evidence="3">
    <location>
        <begin position="71"/>
        <end position="84"/>
    </location>
</feature>
<proteinExistence type="inferred from homology"/>
<dbReference type="Gene3D" id="3.40.50.720">
    <property type="entry name" value="NAD(P)-binding Rossmann-like Domain"/>
    <property type="match status" value="1"/>
</dbReference>
<evidence type="ECO:0000313" key="5">
    <source>
        <dbReference type="Proteomes" id="UP000245771"/>
    </source>
</evidence>
<dbReference type="InterPro" id="IPR002347">
    <property type="entry name" value="SDR_fam"/>
</dbReference>
<dbReference type="STRING" id="1280837.A0A316VI46"/>
<gene>
    <name evidence="4" type="ORF">FA14DRAFT_169674</name>
</gene>
<keyword evidence="5" id="KW-1185">Reference proteome</keyword>
<dbReference type="GO" id="GO:0016491">
    <property type="term" value="F:oxidoreductase activity"/>
    <property type="evidence" value="ECO:0007669"/>
    <property type="project" value="UniProtKB-KW"/>
</dbReference>
<evidence type="ECO:0000256" key="3">
    <source>
        <dbReference type="SAM" id="MobiDB-lite"/>
    </source>
</evidence>
<reference evidence="4 5" key="1">
    <citation type="journal article" date="2018" name="Mol. Biol. Evol.">
        <title>Broad Genomic Sampling Reveals a Smut Pathogenic Ancestry of the Fungal Clade Ustilaginomycotina.</title>
        <authorList>
            <person name="Kijpornyongpan T."/>
            <person name="Mondo S.J."/>
            <person name="Barry K."/>
            <person name="Sandor L."/>
            <person name="Lee J."/>
            <person name="Lipzen A."/>
            <person name="Pangilinan J."/>
            <person name="LaButti K."/>
            <person name="Hainaut M."/>
            <person name="Henrissat B."/>
            <person name="Grigoriev I.V."/>
            <person name="Spatafora J.W."/>
            <person name="Aime M.C."/>
        </authorList>
    </citation>
    <scope>NUCLEOTIDE SEQUENCE [LARGE SCALE GENOMIC DNA]</scope>
    <source>
        <strain evidence="4 5">MCA 3882</strain>
    </source>
</reference>
<dbReference type="InterPro" id="IPR036291">
    <property type="entry name" value="NAD(P)-bd_dom_sf"/>
</dbReference>
<dbReference type="SUPFAM" id="SSF51735">
    <property type="entry name" value="NAD(P)-binding Rossmann-fold domains"/>
    <property type="match status" value="1"/>
</dbReference>
<name>A0A316VI46_9BASI</name>
<accession>A0A316VI46</accession>
<evidence type="ECO:0000256" key="1">
    <source>
        <dbReference type="ARBA" id="ARBA00006484"/>
    </source>
</evidence>
<keyword evidence="2" id="KW-0560">Oxidoreductase</keyword>
<evidence type="ECO:0000256" key="2">
    <source>
        <dbReference type="ARBA" id="ARBA00023002"/>
    </source>
</evidence>
<dbReference type="PANTHER" id="PTHR24320:SF152">
    <property type="entry name" value="SHORT-CHAIN DEHYDROGENASE_REDUCTASE FAMILY PROTEIN"/>
    <property type="match status" value="1"/>
</dbReference>
<sequence>MVYGYGGWKSNFTLAQMTDLRSKVAIVTGSNSGVGKETARQLALHGANVHLACRNPKKAEDAAKDIQSSLDSKEPHSEEGDPKSGPKYPGGSVHADQAVDLSDVRAVQNYAENFKKGNDRLDILICNAAIVPPEFTKGKAPELEVAFVTSHLSHMLMIDQFLPLLQSTARKQQEETGKSDVRVVIVAADVTGYVDNRLLNPMKVSEEWLLNDIAEKKETYGAGAYLRTKICNVLFTRKLAQKLGDPKDNGVRVNVIHPGVISTEIFHSRSHADNSEDSKPGLGERLVRKAFNSNLVSMPPPKGAWNSLYAACAAEVQEKNYQGEYFFPWGNRRTPDICKIGKDDSVAQKLWEFSTRQLREATGNEDAVKNLDNVGAYTAQHSTQPQAATQ</sequence>
<feature type="region of interest" description="Disordered" evidence="3">
    <location>
        <begin position="58"/>
        <end position="94"/>
    </location>
</feature>
<dbReference type="Proteomes" id="UP000245771">
    <property type="component" value="Unassembled WGS sequence"/>
</dbReference>
<dbReference type="InParanoid" id="A0A316VI46"/>
<dbReference type="RefSeq" id="XP_025357020.1">
    <property type="nucleotide sequence ID" value="XM_025500224.1"/>
</dbReference>
<comment type="similarity">
    <text evidence="1">Belongs to the short-chain dehydrogenases/reductases (SDR) family.</text>
</comment>